<name>L7P043_9CLOS</name>
<organism evidence="1 2">
    <name type="scientific">Cordyline virus 2</name>
    <dbReference type="NCBI Taxonomy" id="1177751"/>
    <lineage>
        <taxon>Viruses</taxon>
        <taxon>Riboviria</taxon>
        <taxon>Orthornavirae</taxon>
        <taxon>Kitrinoviricota</taxon>
        <taxon>Alsuviricetes</taxon>
        <taxon>Martellivirales</taxon>
        <taxon>Closteroviridae</taxon>
        <taxon>Velarivirus</taxon>
        <taxon>Velarivirus duocordylinae</taxon>
    </lineage>
</organism>
<dbReference type="Proteomes" id="UP000246735">
    <property type="component" value="Segment"/>
</dbReference>
<accession>L7P043</accession>
<dbReference type="KEGG" id="vg:40526353"/>
<protein>
    <submittedName>
        <fullName evidence="1">28.8 kDa protein</fullName>
    </submittedName>
</protein>
<keyword evidence="2" id="KW-1185">Reference proteome</keyword>
<dbReference type="GeneID" id="40526353"/>
<dbReference type="RefSeq" id="YP_009666146.1">
    <property type="nucleotide sequence ID" value="NC_043453.1"/>
</dbReference>
<sequence length="241" mass="28804">MDVFFAEFVNKCDNFIFENLSDILSRFDVEIGSENFSITNNHLIHETIKTTFKRKYGMKQIALLKVCDECGVNPDIKRVIFEKVEVETFKMACKFRFYQKMLFHMLLKLMFRNVGKLLDHTVLIQRKHNDNLFSYKLNVGNRAKLIKIDYIDKEDNNRIKQLRIKVRLSSFRDHDIEMFAYDNETYFNAMETLLSKINFEIEGFIFYLEYWEDYGSLTSEINESDDNVRTLIKIAETIRKI</sequence>
<proteinExistence type="predicted"/>
<evidence type="ECO:0000313" key="2">
    <source>
        <dbReference type="Proteomes" id="UP000246735"/>
    </source>
</evidence>
<evidence type="ECO:0000313" key="1">
    <source>
        <dbReference type="EMBL" id="AFJ05054.1"/>
    </source>
</evidence>
<reference evidence="1" key="1">
    <citation type="submission" date="2013-02" db="EMBL/GenBank/DDBJ databases">
        <title>Differentiation, distribution, and elimination of closteroviruses infecting Cordyline fruticosa (L.) in Hawaii.</title>
        <authorList>
            <person name="Melzer M.J."/>
        </authorList>
    </citation>
    <scope>NUCLEOTIDE SEQUENCE [LARGE SCALE GENOMIC DNA]</scope>
    <source>
        <strain evidence="1">SJ1</strain>
    </source>
</reference>
<dbReference type="EMBL" id="JQ599282">
    <property type="protein sequence ID" value="AFJ05054.1"/>
    <property type="molecule type" value="Genomic_RNA"/>
</dbReference>